<comment type="caution">
    <text evidence="1">The sequence shown here is derived from an EMBL/GenBank/DDBJ whole genome shotgun (WGS) entry which is preliminary data.</text>
</comment>
<accession>A0A928TWD7</accession>
<reference evidence="1" key="1">
    <citation type="submission" date="2020-05" db="EMBL/GenBank/DDBJ databases">
        <title>High-Quality Genomes of Partial-Nitritation/Anammox System by Hierarchical Clustering Based Hybrid Assembly.</title>
        <authorList>
            <person name="Liu L."/>
            <person name="Wang Y."/>
            <person name="Che Y."/>
            <person name="Chen Y."/>
            <person name="Xia Y."/>
            <person name="Luo R."/>
            <person name="Cheng S.H."/>
            <person name="Zheng C."/>
            <person name="Zhang T."/>
        </authorList>
    </citation>
    <scope>NUCLEOTIDE SEQUENCE</scope>
    <source>
        <strain evidence="1">H1_PAT1</strain>
    </source>
</reference>
<dbReference type="EMBL" id="JABTTY010000001">
    <property type="protein sequence ID" value="MBE7525620.1"/>
    <property type="molecule type" value="Genomic_DNA"/>
</dbReference>
<sequence>MTCKACSREIPLGEGYCNAHGGSARKDRELADEAAEIKRVIEARRRARTPNGVLPPPRKARFFRAQVYLSRRYKKVS</sequence>
<name>A0A928TWD7_UNCKA</name>
<dbReference type="AlphaFoldDB" id="A0A928TWD7"/>
<organism evidence="1 2">
    <name type="scientific">candidate division WWE3 bacterium</name>
    <dbReference type="NCBI Taxonomy" id="2053526"/>
    <lineage>
        <taxon>Bacteria</taxon>
        <taxon>Katanobacteria</taxon>
    </lineage>
</organism>
<proteinExistence type="predicted"/>
<dbReference type="Proteomes" id="UP000710385">
    <property type="component" value="Unassembled WGS sequence"/>
</dbReference>
<evidence type="ECO:0000313" key="1">
    <source>
        <dbReference type="EMBL" id="MBE7525620.1"/>
    </source>
</evidence>
<gene>
    <name evidence="1" type="ORF">HS096_04525</name>
</gene>
<evidence type="ECO:0000313" key="2">
    <source>
        <dbReference type="Proteomes" id="UP000710385"/>
    </source>
</evidence>
<protein>
    <submittedName>
        <fullName evidence="1">Uncharacterized protein</fullName>
    </submittedName>
</protein>